<dbReference type="SUPFAM" id="SSF48371">
    <property type="entry name" value="ARM repeat"/>
    <property type="match status" value="1"/>
</dbReference>
<comment type="caution">
    <text evidence="1">The sequence shown here is derived from an EMBL/GenBank/DDBJ whole genome shotgun (WGS) entry which is preliminary data.</text>
</comment>
<gene>
    <name evidence="1" type="ORF">ATEIFO6365_0003024800</name>
</gene>
<dbReference type="EMBL" id="BLJY01000003">
    <property type="protein sequence ID" value="GFF14195.1"/>
    <property type="molecule type" value="Genomic_DNA"/>
</dbReference>
<organism evidence="1 2">
    <name type="scientific">Aspergillus terreus</name>
    <dbReference type="NCBI Taxonomy" id="33178"/>
    <lineage>
        <taxon>Eukaryota</taxon>
        <taxon>Fungi</taxon>
        <taxon>Dikarya</taxon>
        <taxon>Ascomycota</taxon>
        <taxon>Pezizomycotina</taxon>
        <taxon>Eurotiomycetes</taxon>
        <taxon>Eurotiomycetidae</taxon>
        <taxon>Eurotiales</taxon>
        <taxon>Aspergillaceae</taxon>
        <taxon>Aspergillus</taxon>
        <taxon>Aspergillus subgen. Circumdati</taxon>
    </lineage>
</organism>
<sequence length="421" mass="45946">MTNHPFHLIDSVDWASLSHAYGEATNVPTDLRALVSPNPEERKAAYTSLTGTIYHQGSRYSASAPAVAYLLAILKDPSTPDRAHLINFIMHLALGYDTMHLPGGIDMRAWRAQIAELKSPDYGAVWNRRMDEWIAQAPDDGARHWRRMMRAIGFRQGQEESLHAFAAYEAVREGVPVFRGCLEDESEDVRLWAAYALAWFPEQRATSAPLLEGVLDREPGAAVRACAIIALGLLFGCWDGEGDGAPPEGVEALVSRLRGYAADASALVQWAAAVALVRLKQQEPYHVDLVVQCLVDGVSVENAGELGFPFYGGNIVDYSAEVVASLDVAEHPGAAPAVLNALSRASGVESLTLVSVVLRLAFGSAPGETIPFEQLTEFQQRTVEVLANMGPETWRWGNFVAILKEYKIPSSQEGCRKYVGL</sequence>
<dbReference type="InterPro" id="IPR011989">
    <property type="entry name" value="ARM-like"/>
</dbReference>
<dbReference type="Gene3D" id="1.25.10.10">
    <property type="entry name" value="Leucine-rich Repeat Variant"/>
    <property type="match status" value="1"/>
</dbReference>
<dbReference type="AlphaFoldDB" id="A0A5M3YRJ1"/>
<dbReference type="OrthoDB" id="515401at2759"/>
<dbReference type="Proteomes" id="UP000452235">
    <property type="component" value="Unassembled WGS sequence"/>
</dbReference>
<dbReference type="InterPro" id="IPR016024">
    <property type="entry name" value="ARM-type_fold"/>
</dbReference>
<dbReference type="Pfam" id="PF13646">
    <property type="entry name" value="HEAT_2"/>
    <property type="match status" value="1"/>
</dbReference>
<keyword evidence="2" id="KW-1185">Reference proteome</keyword>
<accession>A0A5M3YRJ1</accession>
<name>A0A5M3YRJ1_ASPTE</name>
<proteinExistence type="predicted"/>
<protein>
    <submittedName>
        <fullName evidence="1">HEAT repeat-domain-containing protein</fullName>
    </submittedName>
</protein>
<evidence type="ECO:0000313" key="2">
    <source>
        <dbReference type="Proteomes" id="UP000452235"/>
    </source>
</evidence>
<evidence type="ECO:0000313" key="1">
    <source>
        <dbReference type="EMBL" id="GFF14195.1"/>
    </source>
</evidence>
<dbReference type="VEuPathDB" id="FungiDB:ATEG_00247"/>
<reference evidence="1 2" key="1">
    <citation type="submission" date="2020-01" db="EMBL/GenBank/DDBJ databases">
        <title>Aspergillus terreus IFO 6365 whole genome shotgun sequence.</title>
        <authorList>
            <person name="Kanamasa S."/>
            <person name="Takahashi H."/>
        </authorList>
    </citation>
    <scope>NUCLEOTIDE SEQUENCE [LARGE SCALE GENOMIC DNA]</scope>
    <source>
        <strain evidence="1 2">IFO 6365</strain>
    </source>
</reference>